<dbReference type="InterPro" id="IPR006638">
    <property type="entry name" value="Elp3/MiaA/NifB-like_rSAM"/>
</dbReference>
<dbReference type="Proteomes" id="UP000230859">
    <property type="component" value="Unassembled WGS sequence"/>
</dbReference>
<keyword evidence="1 6" id="KW-0004">4Fe-4S</keyword>
<reference evidence="10 11" key="1">
    <citation type="submission" date="2017-09" db="EMBL/GenBank/DDBJ databases">
        <title>Depth-based differentiation of microbial function through sediment-hosted aquifers and enrichment of novel symbionts in the deep terrestrial subsurface.</title>
        <authorList>
            <person name="Probst A.J."/>
            <person name="Ladd B."/>
            <person name="Jarett J.K."/>
            <person name="Geller-Mcgrath D.E."/>
            <person name="Sieber C.M."/>
            <person name="Emerson J.B."/>
            <person name="Anantharaman K."/>
            <person name="Thomas B.C."/>
            <person name="Malmstrom R."/>
            <person name="Stieglmeier M."/>
            <person name="Klingl A."/>
            <person name="Woyke T."/>
            <person name="Ryan C.M."/>
            <person name="Banfield J.F."/>
        </authorList>
    </citation>
    <scope>NUCLEOTIDE SEQUENCE [LARGE SCALE GENOMIC DNA]</scope>
    <source>
        <strain evidence="10">CG11_big_fil_rev_8_21_14_0_20_45_26</strain>
    </source>
</reference>
<feature type="domain" description="Radical SAM core" evidence="9">
    <location>
        <begin position="54"/>
        <end position="296"/>
    </location>
</feature>
<dbReference type="SFLD" id="SFLDS00029">
    <property type="entry name" value="Radical_SAM"/>
    <property type="match status" value="1"/>
</dbReference>
<feature type="binding site" evidence="6 7">
    <location>
        <position position="72"/>
    </location>
    <ligand>
        <name>[4Fe-4S] cluster</name>
        <dbReference type="ChEBI" id="CHEBI:49883"/>
        <note>4Fe-4S-S-AdoMet</note>
    </ligand>
</feature>
<keyword evidence="6" id="KW-0808">Transferase</keyword>
<evidence type="ECO:0000256" key="5">
    <source>
        <dbReference type="ARBA" id="ARBA00023014"/>
    </source>
</evidence>
<dbReference type="SFLD" id="SFLDG01389">
    <property type="entry name" value="menaquinone_synthsis_involved"/>
    <property type="match status" value="1"/>
</dbReference>
<dbReference type="PANTHER" id="PTHR43076">
    <property type="entry name" value="FO SYNTHASE (COFH)"/>
    <property type="match status" value="1"/>
</dbReference>
<sequence length="360" mass="40589">MLFHNPNLADIANKVEHGERLSFDDGVRLFRSNDLSFIGRLAHQARVRLHGKKVYYSINFHMNHTNVCTARCLFCAFARRPGESGGYTFSIDQIQAAVKKAVEGYRINEVHIVGGLNPDLDMDYYLGLCRAIKEVAPHIFIKALTAVEIDDMAQRFKLSWEQILIQLKEAGLDGLPGGGAEIFRETIRRKICADKTTSKDWLEIHRIAHRLGLYSNCTILYGHIESVEDRVDHMLRLRALQDETKGFSSFIPLAFNAENTPIQKLGEPDGYTDLKMCAISRLLLDNIPHIKLHWTSLDLKMASVGLHFGADDLGGTNINEKIMHDAGNETPVDMTEDKFRTFIEKAGFEPILVDSSYATV</sequence>
<name>A0A2H0LMS1_9BACT</name>
<dbReference type="Pfam" id="PF19288">
    <property type="entry name" value="CofH_C"/>
    <property type="match status" value="1"/>
</dbReference>
<dbReference type="GO" id="GO:0051539">
    <property type="term" value="F:4 iron, 4 sulfur cluster binding"/>
    <property type="evidence" value="ECO:0007669"/>
    <property type="project" value="UniProtKB-KW"/>
</dbReference>
<evidence type="ECO:0000259" key="9">
    <source>
        <dbReference type="PROSITE" id="PS51918"/>
    </source>
</evidence>
<dbReference type="GO" id="GO:0005506">
    <property type="term" value="F:iron ion binding"/>
    <property type="evidence" value="ECO:0007669"/>
    <property type="project" value="UniProtKB-UniRule"/>
</dbReference>
<dbReference type="InterPro" id="IPR045567">
    <property type="entry name" value="CofH/MnqC-like_C"/>
</dbReference>
<comment type="function">
    <text evidence="6">Radical SAM enzyme that catalyzes the addition of the adenosyl radical to the double bond of 3-[(1-carboxyvinyl)oxy]benzoate, leading to aminodeoxyfutalosine (AFL), a key intermediate in the formation of menaquinone (MK, vitamin K2) from chorismate.</text>
</comment>
<feature type="binding site" evidence="6 7">
    <location>
        <position position="68"/>
    </location>
    <ligand>
        <name>[4Fe-4S] cluster</name>
        <dbReference type="ChEBI" id="CHEBI:49883"/>
        <note>4Fe-4S-S-AdoMet</note>
    </ligand>
</feature>
<dbReference type="UniPathway" id="UPA00079"/>
<dbReference type="SUPFAM" id="SSF102114">
    <property type="entry name" value="Radical SAM enzymes"/>
    <property type="match status" value="1"/>
</dbReference>
<accession>A0A2H0LMS1</accession>
<dbReference type="SFLD" id="SFLDG01064">
    <property type="entry name" value="F420__menaquinone_cofactor_bio"/>
    <property type="match status" value="1"/>
</dbReference>
<feature type="binding site" evidence="8">
    <location>
        <position position="181"/>
    </location>
    <ligand>
        <name>S-adenosyl-L-methionine</name>
        <dbReference type="ChEBI" id="CHEBI:59789"/>
    </ligand>
</feature>
<comment type="similarity">
    <text evidence="6">Belongs to the radical SAM superfamily. MqnE family.</text>
</comment>
<evidence type="ECO:0000256" key="4">
    <source>
        <dbReference type="ARBA" id="ARBA00023004"/>
    </source>
</evidence>
<evidence type="ECO:0000313" key="11">
    <source>
        <dbReference type="Proteomes" id="UP000230859"/>
    </source>
</evidence>
<dbReference type="InterPro" id="IPR034405">
    <property type="entry name" value="F420"/>
</dbReference>
<dbReference type="PIRSF" id="PIRSF004762">
    <property type="entry name" value="CHP00423"/>
    <property type="match status" value="1"/>
</dbReference>
<dbReference type="GO" id="GO:0102573">
    <property type="term" value="F:aminodeoxyfutalosine synthase activity"/>
    <property type="evidence" value="ECO:0007669"/>
    <property type="project" value="UniProtKB-EC"/>
</dbReference>
<dbReference type="NCBIfam" id="TIGR03700">
    <property type="entry name" value="mena_SCO4494"/>
    <property type="match status" value="1"/>
</dbReference>
<dbReference type="InterPro" id="IPR007197">
    <property type="entry name" value="rSAM"/>
</dbReference>
<organism evidence="10 11">
    <name type="scientific">Candidatus Abzuiibacterium crystallinum</name>
    <dbReference type="NCBI Taxonomy" id="1974748"/>
    <lineage>
        <taxon>Bacteria</taxon>
        <taxon>Pseudomonadati</taxon>
        <taxon>Candidatus Omnitrophota</taxon>
        <taxon>Candidatus Abzuiibacterium</taxon>
    </lineage>
</organism>
<feature type="binding site" evidence="8">
    <location>
        <position position="74"/>
    </location>
    <ligand>
        <name>S-adenosyl-L-methionine</name>
        <dbReference type="ChEBI" id="CHEBI:59789"/>
    </ligand>
</feature>
<dbReference type="EC" id="2.5.1.120" evidence="6"/>
<dbReference type="NCBIfam" id="TIGR00423">
    <property type="entry name" value="CofH family radical SAM protein"/>
    <property type="match status" value="1"/>
</dbReference>
<comment type="pathway">
    <text evidence="6">Quinol/quinone metabolism; menaquinone biosynthesis.</text>
</comment>
<dbReference type="InterPro" id="IPR013785">
    <property type="entry name" value="Aldolase_TIM"/>
</dbReference>
<dbReference type="InterPro" id="IPR022432">
    <property type="entry name" value="MqnE"/>
</dbReference>
<keyword evidence="5 6" id="KW-0411">Iron-sulfur</keyword>
<dbReference type="AlphaFoldDB" id="A0A2H0LMS1"/>
<evidence type="ECO:0000256" key="1">
    <source>
        <dbReference type="ARBA" id="ARBA00022485"/>
    </source>
</evidence>
<evidence type="ECO:0000313" key="10">
    <source>
        <dbReference type="EMBL" id="PIQ85733.1"/>
    </source>
</evidence>
<dbReference type="GO" id="GO:0009234">
    <property type="term" value="P:menaquinone biosynthetic process"/>
    <property type="evidence" value="ECO:0007669"/>
    <property type="project" value="UniProtKB-UniRule"/>
</dbReference>
<keyword evidence="2 6" id="KW-0949">S-adenosyl-L-methionine</keyword>
<comment type="caution">
    <text evidence="10">The sequence shown here is derived from an EMBL/GenBank/DDBJ whole genome shotgun (WGS) entry which is preliminary data.</text>
</comment>
<dbReference type="PANTHER" id="PTHR43076:SF7">
    <property type="entry name" value="AMINODEOXYFUTALOSINE SYNTHASE"/>
    <property type="match status" value="1"/>
</dbReference>
<dbReference type="Gene3D" id="3.20.20.70">
    <property type="entry name" value="Aldolase class I"/>
    <property type="match status" value="1"/>
</dbReference>
<dbReference type="SMART" id="SM00729">
    <property type="entry name" value="Elp3"/>
    <property type="match status" value="1"/>
</dbReference>
<dbReference type="HAMAP" id="MF_00993">
    <property type="entry name" value="MqnE"/>
    <property type="match status" value="1"/>
</dbReference>
<comment type="cofactor">
    <cofactor evidence="6 7">
        <name>[4Fe-4S] cluster</name>
        <dbReference type="ChEBI" id="CHEBI:49883"/>
    </cofactor>
    <text evidence="6 7">Binds 1 [4Fe-4S] cluster. The cluster is coordinated with 3 cysteines and an exchangeable S-adenosyl-L-methionine.</text>
</comment>
<evidence type="ECO:0000256" key="6">
    <source>
        <dbReference type="HAMAP-Rule" id="MF_00993"/>
    </source>
</evidence>
<evidence type="ECO:0000256" key="8">
    <source>
        <dbReference type="PIRSR" id="PIRSR004762-2"/>
    </source>
</evidence>
<dbReference type="GO" id="GO:0044689">
    <property type="term" value="F:7,8-didemethyl-8-hydroxy-5-deazariboflavin synthase activity"/>
    <property type="evidence" value="ECO:0007669"/>
    <property type="project" value="TreeGrafter"/>
</dbReference>
<proteinExistence type="inferred from homology"/>
<evidence type="ECO:0000256" key="2">
    <source>
        <dbReference type="ARBA" id="ARBA00022691"/>
    </source>
</evidence>
<gene>
    <name evidence="6" type="primary">mqnE</name>
    <name evidence="10" type="ORF">COV74_07490</name>
</gene>
<dbReference type="PROSITE" id="PS51918">
    <property type="entry name" value="RADICAL_SAM"/>
    <property type="match status" value="1"/>
</dbReference>
<dbReference type="Pfam" id="PF04055">
    <property type="entry name" value="Radical_SAM"/>
    <property type="match status" value="1"/>
</dbReference>
<dbReference type="SFLD" id="SFLDF00343">
    <property type="entry name" value="aminofutalosine_synthase_(mqnE"/>
    <property type="match status" value="1"/>
</dbReference>
<evidence type="ECO:0000256" key="3">
    <source>
        <dbReference type="ARBA" id="ARBA00022723"/>
    </source>
</evidence>
<keyword evidence="6" id="KW-0474">Menaquinone biosynthesis</keyword>
<dbReference type="InterPro" id="IPR020050">
    <property type="entry name" value="FO_synthase_su2"/>
</dbReference>
<keyword evidence="4 6" id="KW-0408">Iron</keyword>
<dbReference type="CDD" id="cd01335">
    <property type="entry name" value="Radical_SAM"/>
    <property type="match status" value="1"/>
</dbReference>
<dbReference type="EMBL" id="PCVY01000062">
    <property type="protein sequence ID" value="PIQ85733.1"/>
    <property type="molecule type" value="Genomic_DNA"/>
</dbReference>
<dbReference type="InterPro" id="IPR058240">
    <property type="entry name" value="rSAM_sf"/>
</dbReference>
<keyword evidence="3 6" id="KW-0479">Metal-binding</keyword>
<evidence type="ECO:0000256" key="7">
    <source>
        <dbReference type="PIRSR" id="PIRSR004762-1"/>
    </source>
</evidence>
<protein>
    <recommendedName>
        <fullName evidence="6">Aminodeoxyfutalosine synthase</fullName>
        <shortName evidence="6">AFL synthase</shortName>
        <shortName evidence="6">Aminofutalosine synthase</shortName>
        <ecNumber evidence="6">2.5.1.120</ecNumber>
    </recommendedName>
    <alternativeName>
        <fullName evidence="6">Menaquinone biosynthetic enzyme MqnE</fullName>
    </alternativeName>
</protein>
<feature type="binding site" evidence="6 7">
    <location>
        <position position="75"/>
    </location>
    <ligand>
        <name>[4Fe-4S] cluster</name>
        <dbReference type="ChEBI" id="CHEBI:49883"/>
        <note>4Fe-4S-S-AdoMet</note>
    </ligand>
</feature>
<comment type="catalytic activity">
    <reaction evidence="6">
        <text>3-[(1-carboxyvinyl)-oxy]benzoate + S-adenosyl-L-methionine + H2O = 6-amino-6-deoxyfutalosine + hydrogencarbonate + L-methionine + H(+)</text>
        <dbReference type="Rhea" id="RHEA:33075"/>
        <dbReference type="ChEBI" id="CHEBI:15377"/>
        <dbReference type="ChEBI" id="CHEBI:15378"/>
        <dbReference type="ChEBI" id="CHEBI:17544"/>
        <dbReference type="ChEBI" id="CHEBI:57844"/>
        <dbReference type="ChEBI" id="CHEBI:59789"/>
        <dbReference type="ChEBI" id="CHEBI:64286"/>
        <dbReference type="ChEBI" id="CHEBI:76981"/>
        <dbReference type="EC" id="2.5.1.120"/>
    </reaction>
</comment>